<dbReference type="EMBL" id="CT868464">
    <property type="protein sequence ID" value="CAK83388.1"/>
    <property type="molecule type" value="Genomic_DNA"/>
</dbReference>
<evidence type="ECO:0008006" key="4">
    <source>
        <dbReference type="Google" id="ProtNLM"/>
    </source>
</evidence>
<dbReference type="InParanoid" id="A0DK21"/>
<accession>A0DK21</accession>
<dbReference type="AlphaFoldDB" id="A0DK21"/>
<sequence length="299" mass="35837">MHQNHIGENTNISIQTYSDQNNFDNNIIAMSISKQKPYDEQNAQLLRIQKVACWNCFKLLIKDLIKVQCNEFCNLDCYKNYKNLYHAQCVNCNQSFDIKNGIMLNRCNFCREKCSEKYNFQIMKIEMKISKNNSQSLKVAKQKKKHTVKKKLLIQILIEIILIYIKLQFLIIEISSINHLKIIDLNHNSKYHLYIYQIIYIHKDIIILLYSLYSLQQKKWYFNFRRDFGQNISVKDQNLKVLIFKLQIIEFQSVYLFWILLLQFVNSLNLNQIGLCVQVNLFCLHLMSRKIQQIEHKTF</sequence>
<keyword evidence="1" id="KW-1133">Transmembrane helix</keyword>
<evidence type="ECO:0000256" key="1">
    <source>
        <dbReference type="SAM" id="Phobius"/>
    </source>
</evidence>
<name>A0DK21_PARTE</name>
<reference evidence="2 3" key="1">
    <citation type="journal article" date="2006" name="Nature">
        <title>Global trends of whole-genome duplications revealed by the ciliate Paramecium tetraurelia.</title>
        <authorList>
            <consortium name="Genoscope"/>
            <person name="Aury J.-M."/>
            <person name="Jaillon O."/>
            <person name="Duret L."/>
            <person name="Noel B."/>
            <person name="Jubin C."/>
            <person name="Porcel B.M."/>
            <person name="Segurens B."/>
            <person name="Daubin V."/>
            <person name="Anthouard V."/>
            <person name="Aiach N."/>
            <person name="Arnaiz O."/>
            <person name="Billaut A."/>
            <person name="Beisson J."/>
            <person name="Blanc I."/>
            <person name="Bouhouche K."/>
            <person name="Camara F."/>
            <person name="Duharcourt S."/>
            <person name="Guigo R."/>
            <person name="Gogendeau D."/>
            <person name="Katinka M."/>
            <person name="Keller A.-M."/>
            <person name="Kissmehl R."/>
            <person name="Klotz C."/>
            <person name="Koll F."/>
            <person name="Le Moue A."/>
            <person name="Lepere C."/>
            <person name="Malinsky S."/>
            <person name="Nowacki M."/>
            <person name="Nowak J.K."/>
            <person name="Plattner H."/>
            <person name="Poulain J."/>
            <person name="Ruiz F."/>
            <person name="Serrano V."/>
            <person name="Zagulski M."/>
            <person name="Dessen P."/>
            <person name="Betermier M."/>
            <person name="Weissenbach J."/>
            <person name="Scarpelli C."/>
            <person name="Schachter V."/>
            <person name="Sperling L."/>
            <person name="Meyer E."/>
            <person name="Cohen J."/>
            <person name="Wincker P."/>
        </authorList>
    </citation>
    <scope>NUCLEOTIDE SEQUENCE [LARGE SCALE GENOMIC DNA]</scope>
    <source>
        <strain evidence="2 3">Stock d4-2</strain>
    </source>
</reference>
<gene>
    <name evidence="2" type="ORF">GSPATT00039537001</name>
</gene>
<dbReference type="GeneID" id="5036571"/>
<organism evidence="2 3">
    <name type="scientific">Paramecium tetraurelia</name>
    <dbReference type="NCBI Taxonomy" id="5888"/>
    <lineage>
        <taxon>Eukaryota</taxon>
        <taxon>Sar</taxon>
        <taxon>Alveolata</taxon>
        <taxon>Ciliophora</taxon>
        <taxon>Intramacronucleata</taxon>
        <taxon>Oligohymenophorea</taxon>
        <taxon>Peniculida</taxon>
        <taxon>Parameciidae</taxon>
        <taxon>Paramecium</taxon>
    </lineage>
</organism>
<feature type="transmembrane region" description="Helical" evidence="1">
    <location>
        <begin position="152"/>
        <end position="174"/>
    </location>
</feature>
<proteinExistence type="predicted"/>
<evidence type="ECO:0000313" key="3">
    <source>
        <dbReference type="Proteomes" id="UP000000600"/>
    </source>
</evidence>
<dbReference type="Proteomes" id="UP000000600">
    <property type="component" value="Unassembled WGS sequence"/>
</dbReference>
<dbReference type="KEGG" id="ptm:GSPATT00039537001"/>
<evidence type="ECO:0000313" key="2">
    <source>
        <dbReference type="EMBL" id="CAK83388.1"/>
    </source>
</evidence>
<dbReference type="HOGENOM" id="CLU_932084_0_0_1"/>
<feature type="transmembrane region" description="Helical" evidence="1">
    <location>
        <begin position="194"/>
        <end position="215"/>
    </location>
</feature>
<dbReference type="RefSeq" id="XP_001450785.1">
    <property type="nucleotide sequence ID" value="XM_001450748.1"/>
</dbReference>
<keyword evidence="1" id="KW-0472">Membrane</keyword>
<keyword evidence="3" id="KW-1185">Reference proteome</keyword>
<keyword evidence="1" id="KW-0812">Transmembrane</keyword>
<protein>
    <recommendedName>
        <fullName evidence="4">Transmembrane protein</fullName>
    </recommendedName>
</protein>